<keyword evidence="2" id="KW-0969">Cilium</keyword>
<feature type="domain" description="Flagellar motor switch protein FliN-like C-terminal" evidence="1">
    <location>
        <begin position="202"/>
        <end position="263"/>
    </location>
</feature>
<gene>
    <name evidence="2" type="ORF">VSA01S_12960</name>
</gene>
<dbReference type="EMBL" id="BJXJ01000010">
    <property type="protein sequence ID" value="GEM75184.1"/>
    <property type="molecule type" value="Genomic_DNA"/>
</dbReference>
<comment type="caution">
    <text evidence="2">The sequence shown here is derived from an EMBL/GenBank/DDBJ whole genome shotgun (WGS) entry which is preliminary data.</text>
</comment>
<evidence type="ECO:0000313" key="2">
    <source>
        <dbReference type="EMBL" id="GEM75184.1"/>
    </source>
</evidence>
<protein>
    <submittedName>
        <fullName evidence="2">Flagellar motor switch protein FliM</fullName>
    </submittedName>
</protein>
<dbReference type="Proteomes" id="UP000321922">
    <property type="component" value="Unassembled WGS sequence"/>
</dbReference>
<dbReference type="Pfam" id="PF01052">
    <property type="entry name" value="FliMN_C"/>
    <property type="match status" value="1"/>
</dbReference>
<proteinExistence type="predicted"/>
<keyword evidence="2" id="KW-0966">Cell projection</keyword>
<organism evidence="2 3">
    <name type="scientific">Vibrio sagamiensis NBRC 104589</name>
    <dbReference type="NCBI Taxonomy" id="1219064"/>
    <lineage>
        <taxon>Bacteria</taxon>
        <taxon>Pseudomonadati</taxon>
        <taxon>Pseudomonadota</taxon>
        <taxon>Gammaproteobacteria</taxon>
        <taxon>Vibrionales</taxon>
        <taxon>Vibrionaceae</taxon>
        <taxon>Vibrio</taxon>
    </lineage>
</organism>
<name>A0A511QD05_9VIBR</name>
<dbReference type="SUPFAM" id="SSF101801">
    <property type="entry name" value="Surface presentation of antigens (SPOA)"/>
    <property type="match status" value="1"/>
</dbReference>
<dbReference type="InterPro" id="IPR001543">
    <property type="entry name" value="FliN-like_C"/>
</dbReference>
<sequence length="271" mass="30690">MMRGAVYPPISEFKTLDVELLGKPIHIIRDKLEQLISESCSTLTNELQRWVQKNNLDVELNSVSIKRLNYDEMNKEHISTFVHQSGGLVNIYFESSTLLRLADCFYDNNNERSSSHITSSDVRLQERIGLLILNWLAPQEMWQSGLYESAQELGIEITLSIRINHNKGLFKVALDSALIETLLEQLNLCAKSDLYNPFCRVLENTPLRLSVALTKKQMPLSDVIDLKPDDIIPIDLFSTVSAHIGHQSLFTGHVADQNGQLVLILNSDKES</sequence>
<evidence type="ECO:0000313" key="3">
    <source>
        <dbReference type="Proteomes" id="UP000321922"/>
    </source>
</evidence>
<accession>A0A511QD05</accession>
<keyword evidence="2" id="KW-0282">Flagellum</keyword>
<reference evidence="2 3" key="1">
    <citation type="submission" date="2019-07" db="EMBL/GenBank/DDBJ databases">
        <title>Whole genome shotgun sequence of Vibrio sagamiensis NBRC 104589.</title>
        <authorList>
            <person name="Hosoyama A."/>
            <person name="Uohara A."/>
            <person name="Ohji S."/>
            <person name="Ichikawa N."/>
        </authorList>
    </citation>
    <scope>NUCLEOTIDE SEQUENCE [LARGE SCALE GENOMIC DNA]</scope>
    <source>
        <strain evidence="2 3">NBRC 104589</strain>
    </source>
</reference>
<dbReference type="InterPro" id="IPR036429">
    <property type="entry name" value="SpoA-like_sf"/>
</dbReference>
<dbReference type="AlphaFoldDB" id="A0A511QD05"/>
<evidence type="ECO:0000259" key="1">
    <source>
        <dbReference type="Pfam" id="PF01052"/>
    </source>
</evidence>
<keyword evidence="3" id="KW-1185">Reference proteome</keyword>